<feature type="compositionally biased region" description="Basic and acidic residues" evidence="1">
    <location>
        <begin position="248"/>
        <end position="262"/>
    </location>
</feature>
<dbReference type="RefSeq" id="WP_239554172.1">
    <property type="nucleotide sequence ID" value="NZ_JAFBCM010000001.1"/>
</dbReference>
<proteinExistence type="predicted"/>
<feature type="region of interest" description="Disordered" evidence="1">
    <location>
        <begin position="241"/>
        <end position="262"/>
    </location>
</feature>
<evidence type="ECO:0000256" key="1">
    <source>
        <dbReference type="SAM" id="MobiDB-lite"/>
    </source>
</evidence>
<dbReference type="EMBL" id="JBHRZH010000042">
    <property type="protein sequence ID" value="MFC3765710.1"/>
    <property type="molecule type" value="Genomic_DNA"/>
</dbReference>
<evidence type="ECO:0000259" key="3">
    <source>
        <dbReference type="Pfam" id="PF11181"/>
    </source>
</evidence>
<evidence type="ECO:0000313" key="4">
    <source>
        <dbReference type="EMBL" id="MFC3765710.1"/>
    </source>
</evidence>
<dbReference type="Pfam" id="PF11181">
    <property type="entry name" value="YflT"/>
    <property type="match status" value="1"/>
</dbReference>
<keyword evidence="2" id="KW-0472">Membrane</keyword>
<sequence>MGFPAHIVATQAEAKRHVIVMSPPHDRNLHDDRDPFRAHLHPRGIHPRHCGYGADHDLIDPRNKEIPMFARRSQLVVDLPANGMVVGSYSTYVEAQRAVDFLSDQKFPVEHTSIIGNGLRQVEEITGRMTWPRALGAGLASGAWFGLFVGLLLGLFAPVGANWLATVLTGLILGALFGMVFGAVGYAQVGGRRDFTSRSAIVATSYDVWCDLSHAEEATNQLAQLALRGDVIPRARAVARTTTGPHNTSHDVRHEDPPGLPV</sequence>
<dbReference type="Proteomes" id="UP001595699">
    <property type="component" value="Unassembled WGS sequence"/>
</dbReference>
<comment type="caution">
    <text evidence="4">The sequence shown here is derived from an EMBL/GenBank/DDBJ whole genome shotgun (WGS) entry which is preliminary data.</text>
</comment>
<keyword evidence="2" id="KW-0812">Transmembrane</keyword>
<evidence type="ECO:0000256" key="2">
    <source>
        <dbReference type="SAM" id="Phobius"/>
    </source>
</evidence>
<keyword evidence="2" id="KW-1133">Transmembrane helix</keyword>
<organism evidence="4 5">
    <name type="scientific">Tenggerimyces flavus</name>
    <dbReference type="NCBI Taxonomy" id="1708749"/>
    <lineage>
        <taxon>Bacteria</taxon>
        <taxon>Bacillati</taxon>
        <taxon>Actinomycetota</taxon>
        <taxon>Actinomycetes</taxon>
        <taxon>Propionibacteriales</taxon>
        <taxon>Nocardioidaceae</taxon>
        <taxon>Tenggerimyces</taxon>
    </lineage>
</organism>
<feature type="domain" description="General stress protein 17M-like" evidence="3">
    <location>
        <begin position="85"/>
        <end position="159"/>
    </location>
</feature>
<feature type="transmembrane region" description="Helical" evidence="2">
    <location>
        <begin position="163"/>
        <end position="189"/>
    </location>
</feature>
<protein>
    <submittedName>
        <fullName evidence="4">General stress protein</fullName>
    </submittedName>
</protein>
<name>A0ABV7YK16_9ACTN</name>
<gene>
    <name evidence="4" type="ORF">ACFOUW_33085</name>
</gene>
<reference evidence="5" key="1">
    <citation type="journal article" date="2019" name="Int. J. Syst. Evol. Microbiol.">
        <title>The Global Catalogue of Microorganisms (GCM) 10K type strain sequencing project: providing services to taxonomists for standard genome sequencing and annotation.</title>
        <authorList>
            <consortium name="The Broad Institute Genomics Platform"/>
            <consortium name="The Broad Institute Genome Sequencing Center for Infectious Disease"/>
            <person name="Wu L."/>
            <person name="Ma J."/>
        </authorList>
    </citation>
    <scope>NUCLEOTIDE SEQUENCE [LARGE SCALE GENOMIC DNA]</scope>
    <source>
        <strain evidence="5">CGMCC 4.7241</strain>
    </source>
</reference>
<dbReference type="InterPro" id="IPR025889">
    <property type="entry name" value="GSP17M-like_dom"/>
</dbReference>
<evidence type="ECO:0000313" key="5">
    <source>
        <dbReference type="Proteomes" id="UP001595699"/>
    </source>
</evidence>
<keyword evidence="5" id="KW-1185">Reference proteome</keyword>
<accession>A0ABV7YK16</accession>
<feature type="transmembrane region" description="Helical" evidence="2">
    <location>
        <begin position="134"/>
        <end position="157"/>
    </location>
</feature>